<organism evidence="1 2">
    <name type="scientific">Tubulinosema ratisbonensis</name>
    <dbReference type="NCBI Taxonomy" id="291195"/>
    <lineage>
        <taxon>Eukaryota</taxon>
        <taxon>Fungi</taxon>
        <taxon>Fungi incertae sedis</taxon>
        <taxon>Microsporidia</taxon>
        <taxon>Tubulinosematoidea</taxon>
        <taxon>Tubulinosematidae</taxon>
        <taxon>Tubulinosema</taxon>
    </lineage>
</organism>
<dbReference type="Proteomes" id="UP000282876">
    <property type="component" value="Unassembled WGS sequence"/>
</dbReference>
<proteinExistence type="predicted"/>
<dbReference type="EMBL" id="RCSS01000191">
    <property type="protein sequence ID" value="RVD92555.1"/>
    <property type="molecule type" value="Genomic_DNA"/>
</dbReference>
<comment type="caution">
    <text evidence="1">The sequence shown here is derived from an EMBL/GenBank/DDBJ whole genome shotgun (WGS) entry which is preliminary data.</text>
</comment>
<dbReference type="AlphaFoldDB" id="A0A437AMV1"/>
<evidence type="ECO:0000313" key="2">
    <source>
        <dbReference type="Proteomes" id="UP000282876"/>
    </source>
</evidence>
<evidence type="ECO:0000313" key="1">
    <source>
        <dbReference type="EMBL" id="RVD92555.1"/>
    </source>
</evidence>
<dbReference type="VEuPathDB" id="MicrosporidiaDB:TUBRATIS_009360"/>
<name>A0A437AMV1_9MICR</name>
<accession>A0A437AMV1</accession>
<gene>
    <name evidence="1" type="ORF">TUBRATIS_009360</name>
</gene>
<reference evidence="1 2" key="1">
    <citation type="submission" date="2018-10" db="EMBL/GenBank/DDBJ databases">
        <title>Draft genome sequence of the microsporidian Tubulinosema ratisbonensis.</title>
        <authorList>
            <person name="Polonais V."/>
            <person name="Peyretaillade E."/>
            <person name="Niehus S."/>
            <person name="Wawrzyniak I."/>
            <person name="Franchet A."/>
            <person name="Gaspin C."/>
            <person name="Reichstadt M."/>
            <person name="Belser C."/>
            <person name="Labadie K."/>
            <person name="Delbac F."/>
            <person name="Ferrandon D."/>
        </authorList>
    </citation>
    <scope>NUCLEOTIDE SEQUENCE [LARGE SCALE GENOMIC DNA]</scope>
    <source>
        <strain evidence="1 2">Franzen</strain>
    </source>
</reference>
<protein>
    <submittedName>
        <fullName evidence="1">Uncharacterized protein</fullName>
    </submittedName>
</protein>
<sequence length="347" mass="41730">MDDYRTTKETYFTNKQKKKFFNKLNEFKSLLVETINAKDPRYLVIWPKTFSAALWKLLITVSRKNFIRHFFQINIFLNRISKKRASNETIFRDLSLKNAFHYLDVIWFFTEEYLNDGLEYLNISTLDKFTENDPISLVKLLFNQFEENFRSLRTKTLKLLPLSYFKLTLYSIFVRKNQNTLISKSASTRKLILVICESIFISNAYRRLTRFLPEIVVLRNILTTNDLAIISLNVIHFILTFCITKFEYFSILLFGNLHDIFIHKFIPLYKIKIIYKLRYNLRVFSYIFLSSKYIHMLSEKNLYGFKFLTFNSYLEAINPFSHFYDEKSIIKDLGNNEKFKEMMEKII</sequence>
<keyword evidence="2" id="KW-1185">Reference proteome</keyword>